<evidence type="ECO:0000256" key="8">
    <source>
        <dbReference type="ARBA" id="ARBA00023315"/>
    </source>
</evidence>
<keyword evidence="6 9" id="KW-1133">Transmembrane helix</keyword>
<evidence type="ECO:0000256" key="2">
    <source>
        <dbReference type="ARBA" id="ARBA00010065"/>
    </source>
</evidence>
<keyword evidence="7 9" id="KW-0472">Membrane</keyword>
<dbReference type="GO" id="GO:0005886">
    <property type="term" value="C:plasma membrane"/>
    <property type="evidence" value="ECO:0007669"/>
    <property type="project" value="UniProtKB-SubCell"/>
</dbReference>
<name>A0A255XM62_9PROT</name>
<dbReference type="Gene3D" id="3.60.110.10">
    <property type="entry name" value="Carbon-nitrogen hydrolase"/>
    <property type="match status" value="1"/>
</dbReference>
<accession>A0A255XM62</accession>
<proteinExistence type="inferred from homology"/>
<evidence type="ECO:0000256" key="1">
    <source>
        <dbReference type="ARBA" id="ARBA00004651"/>
    </source>
</evidence>
<evidence type="ECO:0000256" key="4">
    <source>
        <dbReference type="ARBA" id="ARBA00022679"/>
    </source>
</evidence>
<dbReference type="InterPro" id="IPR003010">
    <property type="entry name" value="C-N_Hydrolase"/>
</dbReference>
<dbReference type="Pfam" id="PF20154">
    <property type="entry name" value="LNT_N"/>
    <property type="match status" value="1"/>
</dbReference>
<feature type="transmembrane region" description="Helical" evidence="9">
    <location>
        <begin position="479"/>
        <end position="498"/>
    </location>
</feature>
<dbReference type="UniPathway" id="UPA00666"/>
<dbReference type="Proteomes" id="UP000216361">
    <property type="component" value="Unassembled WGS sequence"/>
</dbReference>
<evidence type="ECO:0000256" key="6">
    <source>
        <dbReference type="ARBA" id="ARBA00022989"/>
    </source>
</evidence>
<comment type="function">
    <text evidence="9">Catalyzes the phospholipid dependent N-acylation of the N-terminal cysteine of apolipoprotein, the last step in lipoprotein maturation.</text>
</comment>
<dbReference type="GO" id="GO:0016410">
    <property type="term" value="F:N-acyltransferase activity"/>
    <property type="evidence" value="ECO:0007669"/>
    <property type="project" value="UniProtKB-UniRule"/>
</dbReference>
<feature type="transmembrane region" description="Helical" evidence="9">
    <location>
        <begin position="53"/>
        <end position="73"/>
    </location>
</feature>
<evidence type="ECO:0000313" key="12">
    <source>
        <dbReference type="Proteomes" id="UP000216361"/>
    </source>
</evidence>
<dbReference type="PANTHER" id="PTHR38686:SF1">
    <property type="entry name" value="APOLIPOPROTEIN N-ACYLTRANSFERASE"/>
    <property type="match status" value="1"/>
</dbReference>
<keyword evidence="5 9" id="KW-0812">Transmembrane</keyword>
<dbReference type="RefSeq" id="WP_094409619.1">
    <property type="nucleotide sequence ID" value="NZ_BMJZ01000002.1"/>
</dbReference>
<evidence type="ECO:0000256" key="5">
    <source>
        <dbReference type="ARBA" id="ARBA00022692"/>
    </source>
</evidence>
<dbReference type="GO" id="GO:0042158">
    <property type="term" value="P:lipoprotein biosynthetic process"/>
    <property type="evidence" value="ECO:0007669"/>
    <property type="project" value="UniProtKB-UniRule"/>
</dbReference>
<organism evidence="11 12">
    <name type="scientific">Elstera cyanobacteriorum</name>
    <dbReference type="NCBI Taxonomy" id="2022747"/>
    <lineage>
        <taxon>Bacteria</taxon>
        <taxon>Pseudomonadati</taxon>
        <taxon>Pseudomonadota</taxon>
        <taxon>Alphaproteobacteria</taxon>
        <taxon>Rhodospirillales</taxon>
        <taxon>Rhodospirillaceae</taxon>
        <taxon>Elstera</taxon>
    </lineage>
</organism>
<gene>
    <name evidence="9 11" type="primary">lnt</name>
    <name evidence="11" type="ORF">CHR90_13920</name>
</gene>
<evidence type="ECO:0000259" key="10">
    <source>
        <dbReference type="PROSITE" id="PS50263"/>
    </source>
</evidence>
<sequence>MILRRIDGRRAGLAFLCGVLATAALPPFHLWPLIFPAFSGFLWLLRDEARPRAALWLGWCFGFGHFVTGLYWISNALLVPPAAFLWMVPFALVGLPIVLAVFTGAITWGVVRLAPPGKPWLRWLAFGTFWLLAEWLRAHVLTGFPWNLMATVWTDTPAPLQAVAVLGPYGVGAVTVLIGAAFSLGRRAGAAVAALGLALLWGGGALRLDSAPGMDAVQPGVTLKLVQPAIPQSLKWDRNHLQSNFQKYLALSAPAPGEILSAVIWGEAATGYPIEDVAPWRAAIAERAPADGVIITGTNRYLRDAQGNAVQAFNGMVAFDAEGSLRGAFDKFHLVPFGEYIPLKGLLPLQIVTQGASGYTPGPGPRTLRLPGLPPVAPLICYEVIFPDAVIDRADRPSWILNITNDGWYGVSTGPYQHLAATILRAVEEGLPLVRVANTGVSALIDGNGRIWNKLKLNEEAALSVPLPLPLDPPPYSRWGDLVTLLIVTFLLPILALLRLRPSL</sequence>
<dbReference type="OrthoDB" id="9804277at2"/>
<feature type="transmembrane region" description="Helical" evidence="9">
    <location>
        <begin position="85"/>
        <end position="108"/>
    </location>
</feature>
<keyword evidence="8 9" id="KW-0012">Acyltransferase</keyword>
<dbReference type="InterPro" id="IPR036526">
    <property type="entry name" value="C-N_Hydrolase_sf"/>
</dbReference>
<evidence type="ECO:0000256" key="3">
    <source>
        <dbReference type="ARBA" id="ARBA00022475"/>
    </source>
</evidence>
<dbReference type="InterPro" id="IPR004563">
    <property type="entry name" value="Apolipo_AcylTrfase"/>
</dbReference>
<dbReference type="HAMAP" id="MF_01148">
    <property type="entry name" value="Lnt"/>
    <property type="match status" value="1"/>
</dbReference>
<dbReference type="AlphaFoldDB" id="A0A255XM62"/>
<evidence type="ECO:0000256" key="9">
    <source>
        <dbReference type="HAMAP-Rule" id="MF_01148"/>
    </source>
</evidence>
<comment type="caution">
    <text evidence="11">The sequence shown here is derived from an EMBL/GenBank/DDBJ whole genome shotgun (WGS) entry which is preliminary data.</text>
</comment>
<dbReference type="NCBIfam" id="TIGR00546">
    <property type="entry name" value="lnt"/>
    <property type="match status" value="1"/>
</dbReference>
<comment type="caution">
    <text evidence="9">Lacks conserved residue(s) required for the propagation of feature annotation.</text>
</comment>
<evidence type="ECO:0000313" key="11">
    <source>
        <dbReference type="EMBL" id="OYQ18057.1"/>
    </source>
</evidence>
<protein>
    <recommendedName>
        <fullName evidence="9">Apolipoprotein N-acyltransferase</fullName>
        <shortName evidence="9">ALP N-acyltransferase</shortName>
        <ecNumber evidence="9">2.3.1.269</ecNumber>
    </recommendedName>
</protein>
<dbReference type="EC" id="2.3.1.269" evidence="9"/>
<dbReference type="PROSITE" id="PS50263">
    <property type="entry name" value="CN_HYDROLASE"/>
    <property type="match status" value="1"/>
</dbReference>
<feature type="transmembrane region" description="Helical" evidence="9">
    <location>
        <begin position="158"/>
        <end position="182"/>
    </location>
</feature>
<feature type="transmembrane region" description="Helical" evidence="9">
    <location>
        <begin position="189"/>
        <end position="208"/>
    </location>
</feature>
<comment type="catalytic activity">
    <reaction evidence="9">
        <text>N-terminal S-1,2-diacyl-sn-glyceryl-L-cysteinyl-[lipoprotein] + a glycerophospholipid = N-acyl-S-1,2-diacyl-sn-glyceryl-L-cysteinyl-[lipoprotein] + a 2-acyl-sn-glycero-3-phospholipid + H(+)</text>
        <dbReference type="Rhea" id="RHEA:48228"/>
        <dbReference type="Rhea" id="RHEA-COMP:14681"/>
        <dbReference type="Rhea" id="RHEA-COMP:14684"/>
        <dbReference type="ChEBI" id="CHEBI:15378"/>
        <dbReference type="ChEBI" id="CHEBI:136912"/>
        <dbReference type="ChEBI" id="CHEBI:140656"/>
        <dbReference type="ChEBI" id="CHEBI:140657"/>
        <dbReference type="ChEBI" id="CHEBI:140660"/>
        <dbReference type="EC" id="2.3.1.269"/>
    </reaction>
</comment>
<comment type="pathway">
    <text evidence="9">Protein modification; lipoprotein biosynthesis (N-acyl transfer).</text>
</comment>
<feature type="domain" description="CN hydrolase" evidence="10">
    <location>
        <begin position="226"/>
        <end position="469"/>
    </location>
</feature>
<dbReference type="InterPro" id="IPR045378">
    <property type="entry name" value="LNT_N"/>
</dbReference>
<keyword evidence="4 9" id="KW-0808">Transferase</keyword>
<dbReference type="CDD" id="cd07571">
    <property type="entry name" value="ALP_N-acyl_transferase"/>
    <property type="match status" value="1"/>
</dbReference>
<keyword evidence="3 9" id="KW-1003">Cell membrane</keyword>
<comment type="similarity">
    <text evidence="2 9">Belongs to the CN hydrolase family. Apolipoprotein N-acyltransferase subfamily.</text>
</comment>
<dbReference type="EMBL" id="NOXS01000033">
    <property type="protein sequence ID" value="OYQ18057.1"/>
    <property type="molecule type" value="Genomic_DNA"/>
</dbReference>
<dbReference type="PANTHER" id="PTHR38686">
    <property type="entry name" value="APOLIPOPROTEIN N-ACYLTRANSFERASE"/>
    <property type="match status" value="1"/>
</dbReference>
<comment type="subcellular location">
    <subcellularLocation>
        <location evidence="1 9">Cell membrane</location>
        <topology evidence="1 9">Multi-pass membrane protein</topology>
    </subcellularLocation>
</comment>
<reference evidence="11 12" key="1">
    <citation type="submission" date="2017-07" db="EMBL/GenBank/DDBJ databases">
        <title>Elstera cyanobacteriorum sp. nov., a novel bacterium isolated from cyanobacterial aggregates in a eutrophic lake.</title>
        <authorList>
            <person name="Cai H."/>
        </authorList>
    </citation>
    <scope>NUCLEOTIDE SEQUENCE [LARGE SCALE GENOMIC DNA]</scope>
    <source>
        <strain evidence="11 12">TH019</strain>
    </source>
</reference>
<dbReference type="SUPFAM" id="SSF56317">
    <property type="entry name" value="Carbon-nitrogen hydrolase"/>
    <property type="match status" value="1"/>
</dbReference>
<dbReference type="Pfam" id="PF00795">
    <property type="entry name" value="CN_hydrolase"/>
    <property type="match status" value="1"/>
</dbReference>
<evidence type="ECO:0000256" key="7">
    <source>
        <dbReference type="ARBA" id="ARBA00023136"/>
    </source>
</evidence>
<keyword evidence="12" id="KW-1185">Reference proteome</keyword>
<keyword evidence="11" id="KW-0449">Lipoprotein</keyword>